<reference evidence="2" key="1">
    <citation type="submission" date="2020-10" db="EMBL/GenBank/DDBJ databases">
        <title>The Whole-Genome Sequence of Metschnikowia persimmonesis, a Novel Endophytic Yeast Species Isolated from Medicinal Plant Diospyros kaki Thumb.</title>
        <authorList>
            <person name="Rahmat E."/>
            <person name="Kang Y."/>
        </authorList>
    </citation>
    <scope>NUCLEOTIDE SEQUENCE</scope>
    <source>
        <strain evidence="2">KIOM G15050</strain>
    </source>
</reference>
<protein>
    <submittedName>
        <fullName evidence="2">Uncharacterized protein</fullName>
    </submittedName>
</protein>
<sequence length="78" mass="9281">MPYFGKLFEKPVKFAYKRLNLFTACLMFDFILTIGGADSLTMKLRHKTLAYVDRRWELYYQQLKDEQRAHMAATSVPR</sequence>
<dbReference type="Proteomes" id="UP000649328">
    <property type="component" value="Unassembled WGS sequence"/>
</dbReference>
<keyword evidence="1" id="KW-1133">Transmembrane helix</keyword>
<comment type="caution">
    <text evidence="2">The sequence shown here is derived from an EMBL/GenBank/DDBJ whole genome shotgun (WGS) entry which is preliminary data.</text>
</comment>
<gene>
    <name evidence="2" type="ORF">HF325_002251</name>
</gene>
<name>A0A8H7GVA8_9ASCO</name>
<feature type="transmembrane region" description="Helical" evidence="1">
    <location>
        <begin position="20"/>
        <end position="37"/>
    </location>
</feature>
<keyword evidence="3" id="KW-1185">Reference proteome</keyword>
<keyword evidence="1" id="KW-0812">Transmembrane</keyword>
<evidence type="ECO:0000313" key="3">
    <source>
        <dbReference type="Proteomes" id="UP000649328"/>
    </source>
</evidence>
<proteinExistence type="predicted"/>
<evidence type="ECO:0000256" key="1">
    <source>
        <dbReference type="SAM" id="Phobius"/>
    </source>
</evidence>
<keyword evidence="1" id="KW-0472">Membrane</keyword>
<dbReference type="AlphaFoldDB" id="A0A8H7GVA8"/>
<evidence type="ECO:0000313" key="2">
    <source>
        <dbReference type="EMBL" id="KAF8003006.1"/>
    </source>
</evidence>
<accession>A0A8H7GVA8</accession>
<dbReference type="EMBL" id="JACBPP010000003">
    <property type="protein sequence ID" value="KAF8003006.1"/>
    <property type="molecule type" value="Genomic_DNA"/>
</dbReference>
<organism evidence="2 3">
    <name type="scientific">Metschnikowia pulcherrima</name>
    <dbReference type="NCBI Taxonomy" id="27326"/>
    <lineage>
        <taxon>Eukaryota</taxon>
        <taxon>Fungi</taxon>
        <taxon>Dikarya</taxon>
        <taxon>Ascomycota</taxon>
        <taxon>Saccharomycotina</taxon>
        <taxon>Pichiomycetes</taxon>
        <taxon>Metschnikowiaceae</taxon>
        <taxon>Metschnikowia</taxon>
    </lineage>
</organism>